<comment type="catalytic activity">
    <reaction evidence="12">
        <text>ssDNA + n NTP = ssDNA/pppN(pN)n-1 hybrid + (n-1) diphosphate.</text>
        <dbReference type="EC" id="2.7.7.101"/>
    </reaction>
</comment>
<dbReference type="GO" id="GO:0005737">
    <property type="term" value="C:cytoplasm"/>
    <property type="evidence" value="ECO:0007669"/>
    <property type="project" value="TreeGrafter"/>
</dbReference>
<comment type="caution">
    <text evidence="12">Lacks conserved residue(s) required for the propagation of feature annotation.</text>
</comment>
<dbReference type="PANTHER" id="PTHR30313:SF2">
    <property type="entry name" value="DNA PRIMASE"/>
    <property type="match status" value="1"/>
</dbReference>
<keyword evidence="8 13" id="KW-0862">Zinc</keyword>
<dbReference type="InterPro" id="IPR036977">
    <property type="entry name" value="DNA_primase_Znf_CHC2"/>
</dbReference>
<gene>
    <name evidence="12" type="primary">dnaG</name>
    <name evidence="17" type="ORF">COV58_04005</name>
</gene>
<dbReference type="InterPro" id="IPR002694">
    <property type="entry name" value="Znf_CHC2"/>
</dbReference>
<dbReference type="PANTHER" id="PTHR30313">
    <property type="entry name" value="DNA PRIMASE"/>
    <property type="match status" value="1"/>
</dbReference>
<evidence type="ECO:0000256" key="7">
    <source>
        <dbReference type="ARBA" id="ARBA00022771"/>
    </source>
</evidence>
<feature type="domain" description="Toprim" evidence="16">
    <location>
        <begin position="255"/>
        <end position="326"/>
    </location>
</feature>
<evidence type="ECO:0000256" key="1">
    <source>
        <dbReference type="ARBA" id="ARBA00022478"/>
    </source>
</evidence>
<proteinExistence type="inferred from homology"/>
<dbReference type="GO" id="GO:0000428">
    <property type="term" value="C:DNA-directed RNA polymerase complex"/>
    <property type="evidence" value="ECO:0007669"/>
    <property type="project" value="UniProtKB-KW"/>
</dbReference>
<evidence type="ECO:0000256" key="13">
    <source>
        <dbReference type="PIRNR" id="PIRNR002811"/>
    </source>
</evidence>
<keyword evidence="9" id="KW-0460">Magnesium</keyword>
<keyword evidence="11 12" id="KW-0804">Transcription</keyword>
<protein>
    <recommendedName>
        <fullName evidence="12 13">DNA primase</fullName>
        <ecNumber evidence="12">2.7.7.101</ecNumber>
    </recommendedName>
</protein>
<reference evidence="17 18" key="1">
    <citation type="submission" date="2017-09" db="EMBL/GenBank/DDBJ databases">
        <title>Depth-based differentiation of microbial function through sediment-hosted aquifers and enrichment of novel symbionts in the deep terrestrial subsurface.</title>
        <authorList>
            <person name="Probst A.J."/>
            <person name="Ladd B."/>
            <person name="Jarett J.K."/>
            <person name="Geller-Mcgrath D.E."/>
            <person name="Sieber C.M."/>
            <person name="Emerson J.B."/>
            <person name="Anantharaman K."/>
            <person name="Thomas B.C."/>
            <person name="Malmstrom R."/>
            <person name="Stieglmeier M."/>
            <person name="Klingl A."/>
            <person name="Woyke T."/>
            <person name="Ryan C.M."/>
            <person name="Banfield J.F."/>
        </authorList>
    </citation>
    <scope>NUCLEOTIDE SEQUENCE [LARGE SCALE GENOMIC DNA]</scope>
    <source>
        <strain evidence="17">CG11_big_fil_rev_8_21_14_0_20_36_8</strain>
    </source>
</reference>
<dbReference type="Gene3D" id="3.90.580.10">
    <property type="entry name" value="Zinc finger, CHC2-type domain"/>
    <property type="match status" value="1"/>
</dbReference>
<accession>A0A2M6ITF9</accession>
<feature type="zinc finger region" description="CHC2-type" evidence="14">
    <location>
        <begin position="35"/>
        <end position="60"/>
    </location>
</feature>
<evidence type="ECO:0000256" key="10">
    <source>
        <dbReference type="ARBA" id="ARBA00023125"/>
    </source>
</evidence>
<keyword evidence="10 12" id="KW-0238">DNA-binding</keyword>
<evidence type="ECO:0000256" key="4">
    <source>
        <dbReference type="ARBA" id="ARBA00022695"/>
    </source>
</evidence>
<dbReference type="GO" id="GO:0008270">
    <property type="term" value="F:zinc ion binding"/>
    <property type="evidence" value="ECO:0007669"/>
    <property type="project" value="UniProtKB-KW"/>
</dbReference>
<dbReference type="InterPro" id="IPR050219">
    <property type="entry name" value="DnaG_primase"/>
</dbReference>
<dbReference type="GO" id="GO:0006269">
    <property type="term" value="P:DNA replication, synthesis of primer"/>
    <property type="evidence" value="ECO:0007669"/>
    <property type="project" value="UniProtKB-UniRule"/>
</dbReference>
<dbReference type="EC" id="2.7.7.101" evidence="12"/>
<dbReference type="Pfam" id="PF01807">
    <property type="entry name" value="Zn_ribbon_DnaG"/>
    <property type="match status" value="1"/>
</dbReference>
<evidence type="ECO:0000256" key="5">
    <source>
        <dbReference type="ARBA" id="ARBA00022705"/>
    </source>
</evidence>
<dbReference type="InterPro" id="IPR013264">
    <property type="entry name" value="DNAG_N"/>
</dbReference>
<evidence type="ECO:0000256" key="14">
    <source>
        <dbReference type="PIRSR" id="PIRSR002811-1"/>
    </source>
</evidence>
<dbReference type="PIRSF" id="PIRSF002811">
    <property type="entry name" value="DnaG"/>
    <property type="match status" value="1"/>
</dbReference>
<organism evidence="17 18">
    <name type="scientific">Candidatus Roizmanbacteria bacterium CG11_big_fil_rev_8_21_14_0_20_36_8</name>
    <dbReference type="NCBI Taxonomy" id="1974856"/>
    <lineage>
        <taxon>Bacteria</taxon>
        <taxon>Candidatus Roizmaniibacteriota</taxon>
    </lineage>
</organism>
<dbReference type="AlphaFoldDB" id="A0A2M6ITF9"/>
<dbReference type="GO" id="GO:0003677">
    <property type="term" value="F:DNA binding"/>
    <property type="evidence" value="ECO:0007669"/>
    <property type="project" value="UniProtKB-KW"/>
</dbReference>
<dbReference type="InterPro" id="IPR019475">
    <property type="entry name" value="DNA_primase_DnaB-bd"/>
</dbReference>
<evidence type="ECO:0000256" key="11">
    <source>
        <dbReference type="ARBA" id="ARBA00023163"/>
    </source>
</evidence>
<dbReference type="Gene3D" id="3.40.1360.10">
    <property type="match status" value="1"/>
</dbReference>
<dbReference type="Gene3D" id="3.90.980.10">
    <property type="entry name" value="DNA primase, catalytic core, N-terminal domain"/>
    <property type="match status" value="1"/>
</dbReference>
<dbReference type="InterPro" id="IPR037068">
    <property type="entry name" value="DNA_primase_core_N_sf"/>
</dbReference>
<comment type="caution">
    <text evidence="17">The sequence shown here is derived from an EMBL/GenBank/DDBJ whole genome shotgun (WGS) entry which is preliminary data.</text>
</comment>
<dbReference type="Proteomes" id="UP000231056">
    <property type="component" value="Unassembled WGS sequence"/>
</dbReference>
<dbReference type="GO" id="GO:0003899">
    <property type="term" value="F:DNA-directed RNA polymerase activity"/>
    <property type="evidence" value="ECO:0007669"/>
    <property type="project" value="UniProtKB-UniRule"/>
</dbReference>
<dbReference type="Pfam" id="PF13155">
    <property type="entry name" value="Toprim_2"/>
    <property type="match status" value="1"/>
</dbReference>
<sequence>MNNQIEEIKQKIDIVEYIGRHAKLKKVGRNYKGLCPFHQEKTPSFVVSPDRQIWRCFGTCNDGGDVISFLMKWENISFFEALKDLADVAGVTLENITRDDEQFNRVQKMYEINLVALKYFQYVLLNTEFGKKSLEYLFNRGLSEKIIKTFEVGYSPDSWDSLKRYLLKKNYTIQEIVETGLIIKKTNGGAYDRFRNRIIFPLRDARSNVVGFSGRILDGENKEAKYVNTPETEIYHKRNHLFGLHLTKDAIRKEDNAVIVEGEFDMISPYQFGLDYFVAIKGAALTEGQLNIIKRYTKRLTLALDMDAAGIEAMMRGVALAEKMDFEVYIAEFKSGKDPDEALQKDPIQFKKDIKSARPIYDVIIEAAQKKYPNSSSFHKKKIAEEVAPFIILISNPIVRSHYVRKIASILEVTEGSVLSLLNKRQSSNKSSFRPKTNIKKSAPKKEELLQRFILAYLLSLENPINIIESIKSKLNNPLFIIPSYQKLFVNLESDLKIHQDFIYNIFISRLPAELQAVADELYMYSSDMPEFKEKEIVKMAYDLKRLILKKSIEKLLNSDDKNDEEKTSFLVKELNDVEIIYRTL</sequence>
<dbReference type="NCBIfam" id="TIGR01391">
    <property type="entry name" value="dnaG"/>
    <property type="match status" value="1"/>
</dbReference>
<evidence type="ECO:0000313" key="17">
    <source>
        <dbReference type="EMBL" id="PIQ73164.1"/>
    </source>
</evidence>
<keyword evidence="2 12" id="KW-0639">Primosome</keyword>
<comment type="subunit">
    <text evidence="12">Monomer. Interacts with DnaB.</text>
</comment>
<evidence type="ECO:0000256" key="8">
    <source>
        <dbReference type="ARBA" id="ARBA00022833"/>
    </source>
</evidence>
<dbReference type="EMBL" id="PCVM01000095">
    <property type="protein sequence ID" value="PIQ73164.1"/>
    <property type="molecule type" value="Genomic_DNA"/>
</dbReference>
<name>A0A2M6ITF9_9BACT</name>
<evidence type="ECO:0000259" key="16">
    <source>
        <dbReference type="SMART" id="SM00493"/>
    </source>
</evidence>
<dbReference type="SUPFAM" id="SSF57783">
    <property type="entry name" value="Zinc beta-ribbon"/>
    <property type="match status" value="1"/>
</dbReference>
<dbReference type="SMART" id="SM00493">
    <property type="entry name" value="TOPRIM"/>
    <property type="match status" value="1"/>
</dbReference>
<evidence type="ECO:0000256" key="12">
    <source>
        <dbReference type="HAMAP-Rule" id="MF_00974"/>
    </source>
</evidence>
<keyword evidence="5 12" id="KW-0235">DNA replication</keyword>
<dbReference type="GO" id="GO:1990077">
    <property type="term" value="C:primosome complex"/>
    <property type="evidence" value="ECO:0007669"/>
    <property type="project" value="UniProtKB-KW"/>
</dbReference>
<dbReference type="Pfam" id="PF10410">
    <property type="entry name" value="DnaB_bind"/>
    <property type="match status" value="1"/>
</dbReference>
<evidence type="ECO:0000256" key="3">
    <source>
        <dbReference type="ARBA" id="ARBA00022679"/>
    </source>
</evidence>
<dbReference type="InterPro" id="IPR034151">
    <property type="entry name" value="TOPRIM_DnaG_bac"/>
</dbReference>
<feature type="domain" description="Zinc finger CHC2-type" evidence="15">
    <location>
        <begin position="31"/>
        <end position="86"/>
    </location>
</feature>
<dbReference type="FunFam" id="3.90.580.10:FF:000001">
    <property type="entry name" value="DNA primase"/>
    <property type="match status" value="1"/>
</dbReference>
<evidence type="ECO:0000256" key="6">
    <source>
        <dbReference type="ARBA" id="ARBA00022723"/>
    </source>
</evidence>
<comment type="function">
    <text evidence="12 13">RNA polymerase that catalyzes the synthesis of short RNA molecules used as primers for DNA polymerase during DNA replication.</text>
</comment>
<keyword evidence="3 12" id="KW-0808">Transferase</keyword>
<dbReference type="SMART" id="SM00400">
    <property type="entry name" value="ZnF_CHCC"/>
    <property type="match status" value="1"/>
</dbReference>
<dbReference type="Pfam" id="PF08275">
    <property type="entry name" value="DNAG_N"/>
    <property type="match status" value="1"/>
</dbReference>
<dbReference type="InterPro" id="IPR006171">
    <property type="entry name" value="TOPRIM_dom"/>
</dbReference>
<dbReference type="CDD" id="cd03364">
    <property type="entry name" value="TOPRIM_DnaG_primases"/>
    <property type="match status" value="1"/>
</dbReference>
<keyword evidence="1 12" id="KW-0240">DNA-directed RNA polymerase</keyword>
<keyword evidence="6 13" id="KW-0479">Metal-binding</keyword>
<comment type="cofactor">
    <cofactor evidence="13 14">
        <name>Zn(2+)</name>
        <dbReference type="ChEBI" id="CHEBI:29105"/>
    </cofactor>
    <text evidence="13 14">Binds 1 zinc ion per monomer.</text>
</comment>
<dbReference type="HAMAP" id="MF_00974">
    <property type="entry name" value="DNA_primase_DnaG"/>
    <property type="match status" value="1"/>
</dbReference>
<dbReference type="SUPFAM" id="SSF56731">
    <property type="entry name" value="DNA primase core"/>
    <property type="match status" value="1"/>
</dbReference>
<dbReference type="InterPro" id="IPR030846">
    <property type="entry name" value="DnaG_bac"/>
</dbReference>
<keyword evidence="7 14" id="KW-0863">Zinc-finger</keyword>
<keyword evidence="4 12" id="KW-0548">Nucleotidyltransferase</keyword>
<dbReference type="FunFam" id="3.90.980.10:FF:000001">
    <property type="entry name" value="DNA primase"/>
    <property type="match status" value="1"/>
</dbReference>
<dbReference type="InterPro" id="IPR006295">
    <property type="entry name" value="DNA_primase_DnaG"/>
</dbReference>
<evidence type="ECO:0000256" key="2">
    <source>
        <dbReference type="ARBA" id="ARBA00022515"/>
    </source>
</evidence>
<comment type="similarity">
    <text evidence="12 13">Belongs to the DnaG primase family.</text>
</comment>
<evidence type="ECO:0000256" key="9">
    <source>
        <dbReference type="ARBA" id="ARBA00022842"/>
    </source>
</evidence>
<evidence type="ECO:0000259" key="15">
    <source>
        <dbReference type="SMART" id="SM00400"/>
    </source>
</evidence>
<evidence type="ECO:0000313" key="18">
    <source>
        <dbReference type="Proteomes" id="UP000231056"/>
    </source>
</evidence>